<protein>
    <submittedName>
        <fullName evidence="1">Uncharacterized protein</fullName>
    </submittedName>
</protein>
<dbReference type="Proteomes" id="UP000005025">
    <property type="component" value="Unassembled WGS sequence"/>
</dbReference>
<comment type="caution">
    <text evidence="1">The sequence shown here is derived from an EMBL/GenBank/DDBJ whole genome shotgun (WGS) entry which is preliminary data.</text>
</comment>
<name>H1LBV7_9LACO</name>
<accession>H1LBV7</accession>
<gene>
    <name evidence="1" type="ORF">HMPREF9104_00068</name>
</gene>
<sequence length="82" mass="9523">MMKNLKVACELTEVSESLKTLIDYIDVIHYCYLKGDRLSSQLFFESNRFSDWLENVQTAQKKIQHISDEVCPDDDTESGDDE</sequence>
<dbReference type="STRING" id="797516.HMPREF9104_00068"/>
<dbReference type="AlphaFoldDB" id="H1LBV7"/>
<proteinExistence type="predicted"/>
<dbReference type="HOGENOM" id="CLU_2553997_0_0_9"/>
<dbReference type="PATRIC" id="fig|797516.3.peg.60"/>
<evidence type="ECO:0000313" key="1">
    <source>
        <dbReference type="EMBL" id="EHO54507.1"/>
    </source>
</evidence>
<reference evidence="1 2" key="1">
    <citation type="submission" date="2011-09" db="EMBL/GenBank/DDBJ databases">
        <authorList>
            <person name="Weinstock G."/>
            <person name="Sodergren E."/>
            <person name="Clifton S."/>
            <person name="Fulton L."/>
            <person name="Fulton B."/>
            <person name="Courtney L."/>
            <person name="Fronick C."/>
            <person name="Harrison M."/>
            <person name="Strong C."/>
            <person name="Farmer C."/>
            <person name="Delahaunty K."/>
            <person name="Markovic C."/>
            <person name="Hall O."/>
            <person name="Minx P."/>
            <person name="Tomlinson C."/>
            <person name="Mitreva M."/>
            <person name="Hou S."/>
            <person name="Chen J."/>
            <person name="Wollam A."/>
            <person name="Pepin K.H."/>
            <person name="Johnson M."/>
            <person name="Bhonagiri V."/>
            <person name="Zhang X."/>
            <person name="Suruliraj S."/>
            <person name="Warren W."/>
            <person name="Chinwalla A."/>
            <person name="Mardis E.R."/>
            <person name="Wilson R.K."/>
        </authorList>
    </citation>
    <scope>NUCLEOTIDE SEQUENCE [LARGE SCALE GENOMIC DNA]</scope>
    <source>
        <strain evidence="1 2">F0435</strain>
    </source>
</reference>
<organism evidence="1 2">
    <name type="scientific">Lentilactobacillus kisonensis F0435</name>
    <dbReference type="NCBI Taxonomy" id="797516"/>
    <lineage>
        <taxon>Bacteria</taxon>
        <taxon>Bacillati</taxon>
        <taxon>Bacillota</taxon>
        <taxon>Bacilli</taxon>
        <taxon>Lactobacillales</taxon>
        <taxon>Lactobacillaceae</taxon>
        <taxon>Lentilactobacillus</taxon>
    </lineage>
</organism>
<dbReference type="EMBL" id="AGRJ01000008">
    <property type="protein sequence ID" value="EHO54507.1"/>
    <property type="molecule type" value="Genomic_DNA"/>
</dbReference>
<evidence type="ECO:0000313" key="2">
    <source>
        <dbReference type="Proteomes" id="UP000005025"/>
    </source>
</evidence>